<comment type="caution">
    <text evidence="14">The sequence shown here is derived from an EMBL/GenBank/DDBJ whole genome shotgun (WGS) entry which is preliminary data.</text>
</comment>
<dbReference type="InterPro" id="IPR050582">
    <property type="entry name" value="HAD-like_SerB"/>
</dbReference>
<evidence type="ECO:0000256" key="2">
    <source>
        <dbReference type="ARBA" id="ARBA00005135"/>
    </source>
</evidence>
<evidence type="ECO:0000256" key="11">
    <source>
        <dbReference type="ARBA" id="ARBA00048138"/>
    </source>
</evidence>
<gene>
    <name evidence="14" type="ORF">E9229_003549</name>
</gene>
<dbReference type="SFLD" id="SFLDG01137">
    <property type="entry name" value="C1.6.1:_Phosphoserine_Phosphat"/>
    <property type="match status" value="1"/>
</dbReference>
<evidence type="ECO:0000256" key="5">
    <source>
        <dbReference type="ARBA" id="ARBA00022605"/>
    </source>
</evidence>
<evidence type="ECO:0000256" key="3">
    <source>
        <dbReference type="ARBA" id="ARBA00009184"/>
    </source>
</evidence>
<dbReference type="PANTHER" id="PTHR43344">
    <property type="entry name" value="PHOSPHOSERINE PHOSPHATASE"/>
    <property type="match status" value="1"/>
</dbReference>
<accession>A0A839QVH7</accession>
<evidence type="ECO:0000256" key="1">
    <source>
        <dbReference type="ARBA" id="ARBA00001946"/>
    </source>
</evidence>
<evidence type="ECO:0000256" key="6">
    <source>
        <dbReference type="ARBA" id="ARBA00022723"/>
    </source>
</evidence>
<dbReference type="GO" id="GO:0006564">
    <property type="term" value="P:L-serine biosynthetic process"/>
    <property type="evidence" value="ECO:0007669"/>
    <property type="project" value="UniProtKB-KW"/>
</dbReference>
<proteinExistence type="inferred from homology"/>
<dbReference type="SFLD" id="SFLDF00029">
    <property type="entry name" value="phosphoserine_phosphatase"/>
    <property type="match status" value="1"/>
</dbReference>
<dbReference type="GO" id="GO:0005737">
    <property type="term" value="C:cytoplasm"/>
    <property type="evidence" value="ECO:0007669"/>
    <property type="project" value="TreeGrafter"/>
</dbReference>
<dbReference type="InterPro" id="IPR023214">
    <property type="entry name" value="HAD_sf"/>
</dbReference>
<evidence type="ECO:0000313" key="15">
    <source>
        <dbReference type="Proteomes" id="UP000523000"/>
    </source>
</evidence>
<dbReference type="InterPro" id="IPR036412">
    <property type="entry name" value="HAD-like_sf"/>
</dbReference>
<organism evidence="14 15">
    <name type="scientific">Paeniglutamicibacter cryotolerans</name>
    <dbReference type="NCBI Taxonomy" id="670079"/>
    <lineage>
        <taxon>Bacteria</taxon>
        <taxon>Bacillati</taxon>
        <taxon>Actinomycetota</taxon>
        <taxon>Actinomycetes</taxon>
        <taxon>Micrococcales</taxon>
        <taxon>Micrococcaceae</taxon>
        <taxon>Paeniglutamicibacter</taxon>
    </lineage>
</organism>
<keyword evidence="9" id="KW-0718">Serine biosynthesis</keyword>
<name>A0A839QVH7_9MICC</name>
<dbReference type="AlphaFoldDB" id="A0A839QVH7"/>
<dbReference type="NCBIfam" id="TIGR01488">
    <property type="entry name" value="HAD-SF-IB"/>
    <property type="match status" value="1"/>
</dbReference>
<dbReference type="GO" id="GO:0036424">
    <property type="term" value="F:L-phosphoserine phosphatase activity"/>
    <property type="evidence" value="ECO:0007669"/>
    <property type="project" value="InterPro"/>
</dbReference>
<comment type="cofactor">
    <cofactor evidence="1">
        <name>Mg(2+)</name>
        <dbReference type="ChEBI" id="CHEBI:18420"/>
    </cofactor>
</comment>
<dbReference type="RefSeq" id="WP_183512848.1">
    <property type="nucleotide sequence ID" value="NZ_BAABGK010000018.1"/>
</dbReference>
<dbReference type="Gene3D" id="3.40.50.1000">
    <property type="entry name" value="HAD superfamily/HAD-like"/>
    <property type="match status" value="1"/>
</dbReference>
<evidence type="ECO:0000313" key="14">
    <source>
        <dbReference type="EMBL" id="MBB2997302.1"/>
    </source>
</evidence>
<sequence>MQTSAFIVFYSGSATLIEPLGLRALLQEAGIGIEEEQAFSGVGRTGGRWAVRGADVAQLRGLVAQRSVEFGALRHESGHLLGGSLAVVPAALVYAERKLLVMDVDSTLIKQEVIELLAAHAGRGAEVAAVTEAAMRGELDFAQSLHARVKTLAGLPAGVIDEVRSAIELSDGARELVAAFKAAGHYVGVVSGGFQQVLDPLAAELGLDFALANDLGVEDGVLTGLVNGPVVDRAMKETKLREWAASLDIDIEHTIAAGDGANDLDMVCAAGLGVAFNAKPALKAAAGATIELPRLDIIADLVSIG</sequence>
<dbReference type="InterPro" id="IPR004469">
    <property type="entry name" value="PSP"/>
</dbReference>
<keyword evidence="7 14" id="KW-0378">Hydrolase</keyword>
<comment type="catalytic activity">
    <reaction evidence="11">
        <text>O-phospho-L-serine + H2O = L-serine + phosphate</text>
        <dbReference type="Rhea" id="RHEA:21208"/>
        <dbReference type="ChEBI" id="CHEBI:15377"/>
        <dbReference type="ChEBI" id="CHEBI:33384"/>
        <dbReference type="ChEBI" id="CHEBI:43474"/>
        <dbReference type="ChEBI" id="CHEBI:57524"/>
        <dbReference type="EC" id="3.1.3.3"/>
    </reaction>
</comment>
<evidence type="ECO:0000256" key="4">
    <source>
        <dbReference type="ARBA" id="ARBA00012640"/>
    </source>
</evidence>
<dbReference type="EMBL" id="JACHVS010000002">
    <property type="protein sequence ID" value="MBB2997302.1"/>
    <property type="molecule type" value="Genomic_DNA"/>
</dbReference>
<reference evidence="14 15" key="1">
    <citation type="submission" date="2020-08" db="EMBL/GenBank/DDBJ databases">
        <title>Sequencing the genomes of 1000 actinobacteria strains.</title>
        <authorList>
            <person name="Klenk H.-P."/>
        </authorList>
    </citation>
    <scope>NUCLEOTIDE SEQUENCE [LARGE SCALE GENOMIC DNA]</scope>
    <source>
        <strain evidence="14 15">DSM 22826</strain>
    </source>
</reference>
<dbReference type="EC" id="3.1.3.3" evidence="4"/>
<comment type="catalytic activity">
    <reaction evidence="12">
        <text>O-phospho-D-serine + H2O = D-serine + phosphate</text>
        <dbReference type="Rhea" id="RHEA:24873"/>
        <dbReference type="ChEBI" id="CHEBI:15377"/>
        <dbReference type="ChEBI" id="CHEBI:35247"/>
        <dbReference type="ChEBI" id="CHEBI:43474"/>
        <dbReference type="ChEBI" id="CHEBI:58680"/>
        <dbReference type="EC" id="3.1.3.3"/>
    </reaction>
</comment>
<keyword evidence="8" id="KW-0460">Magnesium</keyword>
<feature type="active site" description="Proton donor" evidence="13">
    <location>
        <position position="105"/>
    </location>
</feature>
<protein>
    <recommendedName>
        <fullName evidence="4">phosphoserine phosphatase</fullName>
        <ecNumber evidence="4">3.1.3.3</ecNumber>
    </recommendedName>
    <alternativeName>
        <fullName evidence="10">O-phosphoserine phosphohydrolase</fullName>
    </alternativeName>
</protein>
<dbReference type="SFLD" id="SFLDS00003">
    <property type="entry name" value="Haloacid_Dehalogenase"/>
    <property type="match status" value="1"/>
</dbReference>
<comment type="similarity">
    <text evidence="3">Belongs to the HAD-like hydrolase superfamily. SerB family.</text>
</comment>
<keyword evidence="6" id="KW-0479">Metal-binding</keyword>
<evidence type="ECO:0000256" key="7">
    <source>
        <dbReference type="ARBA" id="ARBA00022801"/>
    </source>
</evidence>
<evidence type="ECO:0000256" key="13">
    <source>
        <dbReference type="PIRSR" id="PIRSR604469-1"/>
    </source>
</evidence>
<dbReference type="Proteomes" id="UP000523000">
    <property type="component" value="Unassembled WGS sequence"/>
</dbReference>
<dbReference type="SUPFAM" id="SSF56784">
    <property type="entry name" value="HAD-like"/>
    <property type="match status" value="1"/>
</dbReference>
<evidence type="ECO:0000256" key="9">
    <source>
        <dbReference type="ARBA" id="ARBA00023299"/>
    </source>
</evidence>
<dbReference type="UniPathway" id="UPA00135">
    <property type="reaction ID" value="UER00198"/>
</dbReference>
<comment type="pathway">
    <text evidence="2">Amino-acid biosynthesis; L-serine biosynthesis; L-serine from 3-phospho-D-glycerate: step 3/3.</text>
</comment>
<feature type="active site" description="Nucleophile" evidence="13">
    <location>
        <position position="103"/>
    </location>
</feature>
<dbReference type="GO" id="GO:0000287">
    <property type="term" value="F:magnesium ion binding"/>
    <property type="evidence" value="ECO:0007669"/>
    <property type="project" value="TreeGrafter"/>
</dbReference>
<keyword evidence="15" id="KW-1185">Reference proteome</keyword>
<evidence type="ECO:0000256" key="12">
    <source>
        <dbReference type="ARBA" id="ARBA00048523"/>
    </source>
</evidence>
<dbReference type="NCBIfam" id="TIGR00338">
    <property type="entry name" value="serB"/>
    <property type="match status" value="1"/>
</dbReference>
<dbReference type="SFLD" id="SFLDG01136">
    <property type="entry name" value="C1.6:_Phosphoserine_Phosphatas"/>
    <property type="match status" value="1"/>
</dbReference>
<keyword evidence="5" id="KW-0028">Amino-acid biosynthesis</keyword>
<evidence type="ECO:0000256" key="10">
    <source>
        <dbReference type="ARBA" id="ARBA00031693"/>
    </source>
</evidence>
<dbReference type="PANTHER" id="PTHR43344:SF2">
    <property type="entry name" value="PHOSPHOSERINE PHOSPHATASE"/>
    <property type="match status" value="1"/>
</dbReference>
<evidence type="ECO:0000256" key="8">
    <source>
        <dbReference type="ARBA" id="ARBA00022842"/>
    </source>
</evidence>
<dbReference type="Pfam" id="PF12710">
    <property type="entry name" value="HAD"/>
    <property type="match status" value="1"/>
</dbReference>